<comment type="pathway">
    <text evidence="7">Porphyrin-containing compound metabolism; siroheme biosynthesis; precorrin-2 from uroporphyrinogen III: step 1/1.</text>
</comment>
<dbReference type="Gene3D" id="3.40.1010.10">
    <property type="entry name" value="Cobalt-precorrin-4 Transmethylase, Domain 1"/>
    <property type="match status" value="1"/>
</dbReference>
<proteinExistence type="inferred from homology"/>
<reference evidence="9 10" key="1">
    <citation type="submission" date="2021-12" db="EMBL/GenBank/DDBJ databases">
        <title>Genome sequencing of bacteria with rrn-lacking chromosome and rrn-plasmid.</title>
        <authorList>
            <person name="Anda M."/>
            <person name="Iwasaki W."/>
        </authorList>
    </citation>
    <scope>NUCLEOTIDE SEQUENCE [LARGE SCALE GENOMIC DNA]</scope>
    <source>
        <strain evidence="9 10">NBRC 101262</strain>
        <plasmid evidence="9 10">pPP1</plasmid>
    </source>
</reference>
<evidence type="ECO:0000259" key="8">
    <source>
        <dbReference type="Pfam" id="PF00590"/>
    </source>
</evidence>
<evidence type="ECO:0000256" key="6">
    <source>
        <dbReference type="ARBA" id="ARBA00023244"/>
    </source>
</evidence>
<dbReference type="NCBIfam" id="TIGR01469">
    <property type="entry name" value="cobA_cysG_Cterm"/>
    <property type="match status" value="1"/>
</dbReference>
<dbReference type="PANTHER" id="PTHR45790">
    <property type="entry name" value="SIROHEME SYNTHASE-RELATED"/>
    <property type="match status" value="1"/>
</dbReference>
<dbReference type="EC" id="2.1.1.107" evidence="2"/>
<dbReference type="Gene3D" id="3.30.950.10">
    <property type="entry name" value="Methyltransferase, Cobalt-precorrin-4 Transmethylase, Domain 2"/>
    <property type="match status" value="1"/>
</dbReference>
<evidence type="ECO:0000256" key="7">
    <source>
        <dbReference type="ARBA" id="ARBA00025705"/>
    </source>
</evidence>
<dbReference type="CDD" id="cd11642">
    <property type="entry name" value="SUMT"/>
    <property type="match status" value="1"/>
</dbReference>
<keyword evidence="3" id="KW-0489">Methyltransferase</keyword>
<keyword evidence="6" id="KW-0627">Porphyrin biosynthesis</keyword>
<gene>
    <name evidence="9" type="ORF">PEPS_29490</name>
</gene>
<keyword evidence="9" id="KW-0614">Plasmid</keyword>
<keyword evidence="10" id="KW-1185">Reference proteome</keyword>
<evidence type="ECO:0000313" key="9">
    <source>
        <dbReference type="EMBL" id="BDD00669.1"/>
    </source>
</evidence>
<sequence length="252" mass="26695">MTAPKLTLIGAGPGDPDLLTIKGMKALESADVVLYDALCNTALLNYAPADCPKIFVGKRAGHHSLDQQAINALILKLSKSHQHIVRLKGGDPLVFGRGFEELIVAQQAQITFEVIPGVSCINGVTGSNIIPLTHRGLVRSFTVVTGTTCKGLISEDLNHAAKGSGTVAVLMGIKKLAEIIAIFKAAREDCPIAIIENGSLPNQRILRGQLSTIVEQATKENIQNPALIVIGEVVALQDMLTTPEVLRLSEAG</sequence>
<dbReference type="InterPro" id="IPR014776">
    <property type="entry name" value="4pyrrole_Mease_sub2"/>
</dbReference>
<accession>A0ABM7VI75</accession>
<protein>
    <recommendedName>
        <fullName evidence="2">uroporphyrinogen-III C-methyltransferase</fullName>
        <ecNumber evidence="2">2.1.1.107</ecNumber>
    </recommendedName>
</protein>
<dbReference type="RefSeq" id="WP_338398486.1">
    <property type="nucleotide sequence ID" value="NZ_AP025293.1"/>
</dbReference>
<dbReference type="NCBIfam" id="NF004790">
    <property type="entry name" value="PRK06136.1"/>
    <property type="match status" value="1"/>
</dbReference>
<dbReference type="EMBL" id="AP025293">
    <property type="protein sequence ID" value="BDD00669.1"/>
    <property type="molecule type" value="Genomic_DNA"/>
</dbReference>
<dbReference type="PANTHER" id="PTHR45790:SF3">
    <property type="entry name" value="S-ADENOSYL-L-METHIONINE-DEPENDENT UROPORPHYRINOGEN III METHYLTRANSFERASE, CHLOROPLASTIC"/>
    <property type="match status" value="1"/>
</dbReference>
<dbReference type="Pfam" id="PF00590">
    <property type="entry name" value="TP_methylase"/>
    <property type="match status" value="1"/>
</dbReference>
<keyword evidence="5" id="KW-0949">S-adenosyl-L-methionine</keyword>
<dbReference type="InterPro" id="IPR014777">
    <property type="entry name" value="4pyrrole_Mease_sub1"/>
</dbReference>
<dbReference type="PROSITE" id="PS00839">
    <property type="entry name" value="SUMT_1"/>
    <property type="match status" value="1"/>
</dbReference>
<evidence type="ECO:0000256" key="4">
    <source>
        <dbReference type="ARBA" id="ARBA00022679"/>
    </source>
</evidence>
<name>A0ABM7VI75_9BACT</name>
<keyword evidence="4" id="KW-0808">Transferase</keyword>
<dbReference type="InterPro" id="IPR003043">
    <property type="entry name" value="Uropor_MeTrfase_CS"/>
</dbReference>
<dbReference type="InterPro" id="IPR035996">
    <property type="entry name" value="4pyrrol_Methylase_sf"/>
</dbReference>
<dbReference type="InterPro" id="IPR006366">
    <property type="entry name" value="CobA/CysG_C"/>
</dbReference>
<dbReference type="InterPro" id="IPR000878">
    <property type="entry name" value="4pyrrol_Mease"/>
</dbReference>
<geneLocation type="plasmid" evidence="9 10">
    <name>pPP1</name>
</geneLocation>
<evidence type="ECO:0000256" key="5">
    <source>
        <dbReference type="ARBA" id="ARBA00022691"/>
    </source>
</evidence>
<evidence type="ECO:0000256" key="3">
    <source>
        <dbReference type="ARBA" id="ARBA00022603"/>
    </source>
</evidence>
<evidence type="ECO:0000313" key="10">
    <source>
        <dbReference type="Proteomes" id="UP001354989"/>
    </source>
</evidence>
<comment type="similarity">
    <text evidence="1">Belongs to the precorrin methyltransferase family.</text>
</comment>
<organism evidence="9 10">
    <name type="scientific">Persicobacter psychrovividus</name>
    <dbReference type="NCBI Taxonomy" id="387638"/>
    <lineage>
        <taxon>Bacteria</taxon>
        <taxon>Pseudomonadati</taxon>
        <taxon>Bacteroidota</taxon>
        <taxon>Cytophagia</taxon>
        <taxon>Cytophagales</taxon>
        <taxon>Persicobacteraceae</taxon>
        <taxon>Persicobacter</taxon>
    </lineage>
</organism>
<feature type="domain" description="Tetrapyrrole methylase" evidence="8">
    <location>
        <begin position="5"/>
        <end position="213"/>
    </location>
</feature>
<evidence type="ECO:0000256" key="2">
    <source>
        <dbReference type="ARBA" id="ARBA00012162"/>
    </source>
</evidence>
<dbReference type="Proteomes" id="UP001354989">
    <property type="component" value="Plasmid pPP1"/>
</dbReference>
<dbReference type="SUPFAM" id="SSF53790">
    <property type="entry name" value="Tetrapyrrole methylase"/>
    <property type="match status" value="1"/>
</dbReference>
<dbReference type="InterPro" id="IPR050161">
    <property type="entry name" value="Siro_Cobalamin_biosynth"/>
</dbReference>
<evidence type="ECO:0000256" key="1">
    <source>
        <dbReference type="ARBA" id="ARBA00005879"/>
    </source>
</evidence>